<dbReference type="CDD" id="cd17355">
    <property type="entry name" value="MFS_YcxA_like"/>
    <property type="match status" value="1"/>
</dbReference>
<keyword evidence="1 4" id="KW-0812">Transmembrane</keyword>
<feature type="domain" description="Major facilitator superfamily (MFS) profile" evidence="5">
    <location>
        <begin position="19"/>
        <end position="416"/>
    </location>
</feature>
<comment type="caution">
    <text evidence="6">The sequence shown here is derived from an EMBL/GenBank/DDBJ whole genome shotgun (WGS) entry which is preliminary data.</text>
</comment>
<feature type="transmembrane region" description="Helical" evidence="4">
    <location>
        <begin position="111"/>
        <end position="132"/>
    </location>
</feature>
<dbReference type="Proteomes" id="UP001595748">
    <property type="component" value="Unassembled WGS sequence"/>
</dbReference>
<dbReference type="Pfam" id="PF07690">
    <property type="entry name" value="MFS_1"/>
    <property type="match status" value="1"/>
</dbReference>
<organism evidence="6 7">
    <name type="scientific">Deinococcus antarcticus</name>
    <dbReference type="NCBI Taxonomy" id="1298767"/>
    <lineage>
        <taxon>Bacteria</taxon>
        <taxon>Thermotogati</taxon>
        <taxon>Deinococcota</taxon>
        <taxon>Deinococci</taxon>
        <taxon>Deinococcales</taxon>
        <taxon>Deinococcaceae</taxon>
        <taxon>Deinococcus</taxon>
    </lineage>
</organism>
<dbReference type="PROSITE" id="PS50850">
    <property type="entry name" value="MFS"/>
    <property type="match status" value="1"/>
</dbReference>
<dbReference type="InterPro" id="IPR050327">
    <property type="entry name" value="Proton-linked_MCT"/>
</dbReference>
<dbReference type="InterPro" id="IPR020846">
    <property type="entry name" value="MFS_dom"/>
</dbReference>
<dbReference type="PANTHER" id="PTHR11360">
    <property type="entry name" value="MONOCARBOXYLATE TRANSPORTER"/>
    <property type="match status" value="1"/>
</dbReference>
<feature type="transmembrane region" description="Helical" evidence="4">
    <location>
        <begin position="173"/>
        <end position="195"/>
    </location>
</feature>
<dbReference type="SUPFAM" id="SSF103473">
    <property type="entry name" value="MFS general substrate transporter"/>
    <property type="match status" value="1"/>
</dbReference>
<dbReference type="PANTHER" id="PTHR11360:SF284">
    <property type="entry name" value="EG:103B4.3 PROTEIN-RELATED"/>
    <property type="match status" value="1"/>
</dbReference>
<sequence>MPNPPPARKSARGVNLAWLTVTVTIVVLLLAAGARSAPGVFLKPMQQGTGFSLTNLSAAVSVGLLLFGLGAPLSGFLMDRHGPRRVASLGLLLVAVAFLASAFIHTEWQLYALWGVLSGLGTGLAGSVLGAAVAARWFQARRGLVTGIFGAATSAGQLMFIPLLTLAARGQDWRVASAAIGMAALVLAPVFWLVLRDRPSEVGLGMDGEPLDPNVPAVKPPQPDGTVMRRALQSRDFWLLSATFFVCGATSNGIIGTHFISYCNDLGLTAGYAAGMLAVMGAFNFVGTLGSGYLTDRFDPRVLLAAYYAFRGLSLLILPLLPPGASLGAFAVLFGLDYIATVPPTVALTARSFGAANVGTVYGWVFFAHQVGAALATALGGMVRDQLGQYGPAFLAAGVLAVLAAALALGIKPDRKPPAVAPAA</sequence>
<evidence type="ECO:0000259" key="5">
    <source>
        <dbReference type="PROSITE" id="PS50850"/>
    </source>
</evidence>
<reference evidence="7" key="1">
    <citation type="journal article" date="2019" name="Int. J. Syst. Evol. Microbiol.">
        <title>The Global Catalogue of Microorganisms (GCM) 10K type strain sequencing project: providing services to taxonomists for standard genome sequencing and annotation.</title>
        <authorList>
            <consortium name="The Broad Institute Genomics Platform"/>
            <consortium name="The Broad Institute Genome Sequencing Center for Infectious Disease"/>
            <person name="Wu L."/>
            <person name="Ma J."/>
        </authorList>
    </citation>
    <scope>NUCLEOTIDE SEQUENCE [LARGE SCALE GENOMIC DNA]</scope>
    <source>
        <strain evidence="7">CCTCC AB 2013263</strain>
    </source>
</reference>
<evidence type="ECO:0000256" key="3">
    <source>
        <dbReference type="ARBA" id="ARBA00023136"/>
    </source>
</evidence>
<dbReference type="Gene3D" id="1.20.1250.20">
    <property type="entry name" value="MFS general substrate transporter like domains"/>
    <property type="match status" value="2"/>
</dbReference>
<evidence type="ECO:0000256" key="4">
    <source>
        <dbReference type="SAM" id="Phobius"/>
    </source>
</evidence>
<feature type="transmembrane region" description="Helical" evidence="4">
    <location>
        <begin position="272"/>
        <end position="295"/>
    </location>
</feature>
<evidence type="ECO:0000313" key="6">
    <source>
        <dbReference type="EMBL" id="MFC3861300.1"/>
    </source>
</evidence>
<feature type="transmembrane region" description="Helical" evidence="4">
    <location>
        <begin position="237"/>
        <end position="260"/>
    </location>
</feature>
<dbReference type="InterPro" id="IPR011701">
    <property type="entry name" value="MFS"/>
</dbReference>
<dbReference type="RefSeq" id="WP_380078057.1">
    <property type="nucleotide sequence ID" value="NZ_JBHRZF010000135.1"/>
</dbReference>
<feature type="transmembrane region" description="Helical" evidence="4">
    <location>
        <begin position="389"/>
        <end position="409"/>
    </location>
</feature>
<feature type="transmembrane region" description="Helical" evidence="4">
    <location>
        <begin position="361"/>
        <end position="383"/>
    </location>
</feature>
<protein>
    <submittedName>
        <fullName evidence="6">MFS transporter</fullName>
    </submittedName>
</protein>
<gene>
    <name evidence="6" type="ORF">ACFOPQ_11065</name>
</gene>
<proteinExistence type="predicted"/>
<evidence type="ECO:0000313" key="7">
    <source>
        <dbReference type="Proteomes" id="UP001595748"/>
    </source>
</evidence>
<evidence type="ECO:0000256" key="2">
    <source>
        <dbReference type="ARBA" id="ARBA00022989"/>
    </source>
</evidence>
<feature type="transmembrane region" description="Helical" evidence="4">
    <location>
        <begin position="52"/>
        <end position="74"/>
    </location>
</feature>
<keyword evidence="2 4" id="KW-1133">Transmembrane helix</keyword>
<dbReference type="InterPro" id="IPR036259">
    <property type="entry name" value="MFS_trans_sf"/>
</dbReference>
<keyword evidence="3 4" id="KW-0472">Membrane</keyword>
<accession>A0ABV8A7B2</accession>
<evidence type="ECO:0000256" key="1">
    <source>
        <dbReference type="ARBA" id="ARBA00022692"/>
    </source>
</evidence>
<feature type="transmembrane region" description="Helical" evidence="4">
    <location>
        <begin position="86"/>
        <end position="105"/>
    </location>
</feature>
<feature type="transmembrane region" description="Helical" evidence="4">
    <location>
        <begin position="144"/>
        <end position="167"/>
    </location>
</feature>
<dbReference type="EMBL" id="JBHRZF010000135">
    <property type="protein sequence ID" value="MFC3861300.1"/>
    <property type="molecule type" value="Genomic_DNA"/>
</dbReference>
<keyword evidence="7" id="KW-1185">Reference proteome</keyword>
<name>A0ABV8A7B2_9DEIO</name>